<keyword evidence="8 10" id="KW-0411">Iron-sulfur</keyword>
<dbReference type="Pfam" id="PF06969">
    <property type="entry name" value="HemN_C"/>
    <property type="match status" value="1"/>
</dbReference>
<comment type="cofactor">
    <cofactor evidence="1">
        <name>[4Fe-4S] cluster</name>
        <dbReference type="ChEBI" id="CHEBI:49883"/>
    </cofactor>
</comment>
<dbReference type="SFLD" id="SFLDF00562">
    <property type="entry name" value="HemN-like__clustered_with_heat"/>
    <property type="match status" value="1"/>
</dbReference>
<dbReference type="SFLD" id="SFLDS00029">
    <property type="entry name" value="Radical_SAM"/>
    <property type="match status" value="1"/>
</dbReference>
<dbReference type="EMBL" id="JAEHFX010000005">
    <property type="protein sequence ID" value="MBK0403615.1"/>
    <property type="molecule type" value="Genomic_DNA"/>
</dbReference>
<dbReference type="Gene3D" id="3.20.20.70">
    <property type="entry name" value="Aldolase class I"/>
    <property type="match status" value="1"/>
</dbReference>
<dbReference type="SMART" id="SM00729">
    <property type="entry name" value="Elp3"/>
    <property type="match status" value="1"/>
</dbReference>
<dbReference type="Pfam" id="PF04055">
    <property type="entry name" value="Radical_SAM"/>
    <property type="match status" value="1"/>
</dbReference>
<dbReference type="InterPro" id="IPR013785">
    <property type="entry name" value="Aldolase_TIM"/>
</dbReference>
<evidence type="ECO:0000256" key="10">
    <source>
        <dbReference type="RuleBase" id="RU364116"/>
    </source>
</evidence>
<dbReference type="InterPro" id="IPR004559">
    <property type="entry name" value="HemW-like"/>
</dbReference>
<dbReference type="InterPro" id="IPR007197">
    <property type="entry name" value="rSAM"/>
</dbReference>
<dbReference type="InterPro" id="IPR010723">
    <property type="entry name" value="HemN_C"/>
</dbReference>
<evidence type="ECO:0000256" key="5">
    <source>
        <dbReference type="ARBA" id="ARBA00022691"/>
    </source>
</evidence>
<evidence type="ECO:0000256" key="1">
    <source>
        <dbReference type="ARBA" id="ARBA00001966"/>
    </source>
</evidence>
<evidence type="ECO:0000256" key="3">
    <source>
        <dbReference type="ARBA" id="ARBA00017228"/>
    </source>
</evidence>
<dbReference type="PANTHER" id="PTHR13932:SF5">
    <property type="entry name" value="RADICAL S-ADENOSYL METHIONINE DOMAIN-CONTAINING PROTEIN 1, MITOCHONDRIAL"/>
    <property type="match status" value="1"/>
</dbReference>
<dbReference type="SFLD" id="SFLDG01065">
    <property type="entry name" value="anaerobic_coproporphyrinogen-I"/>
    <property type="match status" value="1"/>
</dbReference>
<evidence type="ECO:0000256" key="2">
    <source>
        <dbReference type="ARBA" id="ARBA00006100"/>
    </source>
</evidence>
<keyword evidence="4 10" id="KW-0349">Heme</keyword>
<evidence type="ECO:0000259" key="11">
    <source>
        <dbReference type="PROSITE" id="PS51918"/>
    </source>
</evidence>
<keyword evidence="5 10" id="KW-0949">S-adenosyl-L-methionine</keyword>
<sequence>MAGIYFHIPFCKQACHYCDFHFSTNTTALPQMVSAICKELELRKGYLAGEAIKTIYFGGGTPSLLPATSLQAIFDTVFQHYNVIPGAEITLEANPDDLTSAKIQELKQLSINRLSIGTQSFHGPHLSLMNRAHNSREALQSIREAQKAGFNNISIDLIYGIPAPEHTLWRQDLEQLFALNVQHISCYALTIEPQTVLGNWTRKGKFKPAEDEFTAQQFEILLKEMKKHGYIQYEISNFCQPGFESKHNSSYWQGVKYLGIGPSAHSFNGNSRQFNVAHNFQYMAALEKNELPFTLEKLSLEDQANEYVLTTLRTIWGTDLGYLKNQFGLDLLVSQQAYLAELQQKNLAEIVDNKLKLTDTGKLLADQIALDLFVLPKD</sequence>
<dbReference type="Proteomes" id="UP000644147">
    <property type="component" value="Unassembled WGS sequence"/>
</dbReference>
<dbReference type="InterPro" id="IPR006638">
    <property type="entry name" value="Elp3/MiaA/NifB-like_rSAM"/>
</dbReference>
<keyword evidence="6 10" id="KW-0479">Metal-binding</keyword>
<evidence type="ECO:0000313" key="12">
    <source>
        <dbReference type="EMBL" id="MBK0403615.1"/>
    </source>
</evidence>
<gene>
    <name evidence="12" type="primary">hemW</name>
    <name evidence="12" type="ORF">I5M27_11510</name>
</gene>
<comment type="similarity">
    <text evidence="2">Belongs to the anaerobic coproporphyrinogen-III oxidase family. HemW subfamily.</text>
</comment>
<evidence type="ECO:0000256" key="6">
    <source>
        <dbReference type="ARBA" id="ARBA00022723"/>
    </source>
</evidence>
<comment type="caution">
    <text evidence="12">The sequence shown here is derived from an EMBL/GenBank/DDBJ whole genome shotgun (WGS) entry which is preliminary data.</text>
</comment>
<comment type="subcellular location">
    <subcellularLocation>
        <location evidence="10">Cytoplasm</location>
    </subcellularLocation>
</comment>
<dbReference type="InterPro" id="IPR058240">
    <property type="entry name" value="rSAM_sf"/>
</dbReference>
<keyword evidence="7 10" id="KW-0408">Iron</keyword>
<evidence type="ECO:0000313" key="13">
    <source>
        <dbReference type="Proteomes" id="UP000644147"/>
    </source>
</evidence>
<dbReference type="PANTHER" id="PTHR13932">
    <property type="entry name" value="COPROPORPHYRINIGEN III OXIDASE"/>
    <property type="match status" value="1"/>
</dbReference>
<dbReference type="InterPro" id="IPR034505">
    <property type="entry name" value="Coproporphyrinogen-III_oxidase"/>
</dbReference>
<dbReference type="RefSeq" id="WP_200506360.1">
    <property type="nucleotide sequence ID" value="NZ_JAEHFX010000005.1"/>
</dbReference>
<evidence type="ECO:0000256" key="9">
    <source>
        <dbReference type="ARBA" id="ARBA00023186"/>
    </source>
</evidence>
<keyword evidence="10" id="KW-0004">4Fe-4S</keyword>
<proteinExistence type="inferred from homology"/>
<keyword evidence="13" id="KW-1185">Reference proteome</keyword>
<feature type="domain" description="Radical SAM core" evidence="11">
    <location>
        <begin position="1"/>
        <end position="231"/>
    </location>
</feature>
<dbReference type="PROSITE" id="PS51918">
    <property type="entry name" value="RADICAL_SAM"/>
    <property type="match status" value="1"/>
</dbReference>
<evidence type="ECO:0000256" key="4">
    <source>
        <dbReference type="ARBA" id="ARBA00022617"/>
    </source>
</evidence>
<keyword evidence="9 10" id="KW-0143">Chaperone</keyword>
<dbReference type="SUPFAM" id="SSF102114">
    <property type="entry name" value="Radical SAM enzymes"/>
    <property type="match status" value="1"/>
</dbReference>
<name>A0ABS1C2I8_9BACT</name>
<dbReference type="SFLD" id="SFLDF00288">
    <property type="entry name" value="HemN-like__clustered_with_nucl"/>
    <property type="match status" value="1"/>
</dbReference>
<evidence type="ECO:0000256" key="7">
    <source>
        <dbReference type="ARBA" id="ARBA00023004"/>
    </source>
</evidence>
<organism evidence="12 13">
    <name type="scientific">Adhaeribacter terrigena</name>
    <dbReference type="NCBI Taxonomy" id="2793070"/>
    <lineage>
        <taxon>Bacteria</taxon>
        <taxon>Pseudomonadati</taxon>
        <taxon>Bacteroidota</taxon>
        <taxon>Cytophagia</taxon>
        <taxon>Cytophagales</taxon>
        <taxon>Hymenobacteraceae</taxon>
        <taxon>Adhaeribacter</taxon>
    </lineage>
</organism>
<accession>A0ABS1C2I8</accession>
<reference evidence="12 13" key="1">
    <citation type="submission" date="2020-12" db="EMBL/GenBank/DDBJ databases">
        <title>Bacterial novel species Adhaeribacter sp. BT258 isolated from soil.</title>
        <authorList>
            <person name="Jung H.-Y."/>
        </authorList>
    </citation>
    <scope>NUCLEOTIDE SEQUENCE [LARGE SCALE GENOMIC DNA]</scope>
    <source>
        <strain evidence="12 13">BT258</strain>
    </source>
</reference>
<protein>
    <recommendedName>
        <fullName evidence="3 10">Heme chaperone HemW</fullName>
    </recommendedName>
</protein>
<keyword evidence="10" id="KW-0963">Cytoplasm</keyword>
<dbReference type="NCBIfam" id="TIGR00539">
    <property type="entry name" value="hemN_rel"/>
    <property type="match status" value="1"/>
</dbReference>
<evidence type="ECO:0000256" key="8">
    <source>
        <dbReference type="ARBA" id="ARBA00023014"/>
    </source>
</evidence>
<comment type="function">
    <text evidence="10">Probably acts as a heme chaperone, transferring heme to an unknown acceptor. Binds one molecule of heme per monomer, possibly covalently. Binds 1 [4Fe-4S] cluster. The cluster is coordinated with 3 cysteines and an exchangeable S-adenosyl-L-methionine.</text>
</comment>